<reference evidence="2" key="1">
    <citation type="journal article" date="2019" name="Int. J. Syst. Evol. Microbiol.">
        <title>The Global Catalogue of Microorganisms (GCM) 10K type strain sequencing project: providing services to taxonomists for standard genome sequencing and annotation.</title>
        <authorList>
            <consortium name="The Broad Institute Genomics Platform"/>
            <consortium name="The Broad Institute Genome Sequencing Center for Infectious Disease"/>
            <person name="Wu L."/>
            <person name="Ma J."/>
        </authorList>
    </citation>
    <scope>NUCLEOTIDE SEQUENCE [LARGE SCALE GENOMIC DNA]</scope>
    <source>
        <strain evidence="2">JCM 12607</strain>
    </source>
</reference>
<comment type="caution">
    <text evidence="1">The sequence shown here is derived from an EMBL/GenBank/DDBJ whole genome shotgun (WGS) entry which is preliminary data.</text>
</comment>
<dbReference type="Proteomes" id="UP001596915">
    <property type="component" value="Unassembled WGS sequence"/>
</dbReference>
<evidence type="ECO:0000313" key="2">
    <source>
        <dbReference type="Proteomes" id="UP001596915"/>
    </source>
</evidence>
<name>A0ABW2XAC9_9ACTN</name>
<gene>
    <name evidence="1" type="ORF">ACFQ2K_46480</name>
</gene>
<dbReference type="EMBL" id="JBHTGL010000008">
    <property type="protein sequence ID" value="MFD0628965.1"/>
    <property type="molecule type" value="Genomic_DNA"/>
</dbReference>
<dbReference type="InterPro" id="IPR033457">
    <property type="entry name" value="DUF5133"/>
</dbReference>
<protein>
    <submittedName>
        <fullName evidence="1">DUF5133 domain-containing protein</fullName>
    </submittedName>
</protein>
<keyword evidence="2" id="KW-1185">Reference proteome</keyword>
<sequence>MLLPDKSLVVSLLRRYRAWEVVVLAEPHDLTSRRHLEDVAYTLCVLMGQRTTRDAITEAEFYLGWARSVVSAAVVRSRDGGNSAS</sequence>
<organism evidence="1 2">
    <name type="scientific">Streptomyces sanglieri</name>
    <dbReference type="NCBI Taxonomy" id="193460"/>
    <lineage>
        <taxon>Bacteria</taxon>
        <taxon>Bacillati</taxon>
        <taxon>Actinomycetota</taxon>
        <taxon>Actinomycetes</taxon>
        <taxon>Kitasatosporales</taxon>
        <taxon>Streptomycetaceae</taxon>
        <taxon>Streptomyces</taxon>
    </lineage>
</organism>
<dbReference type="Pfam" id="PF17196">
    <property type="entry name" value="DUF5133"/>
    <property type="match status" value="1"/>
</dbReference>
<accession>A0ABW2XAC9</accession>
<evidence type="ECO:0000313" key="1">
    <source>
        <dbReference type="EMBL" id="MFD0628965.1"/>
    </source>
</evidence>
<proteinExistence type="predicted"/>